<name>A0A1E4TAU6_9ASCO</name>
<evidence type="ECO:0000256" key="4">
    <source>
        <dbReference type="ARBA" id="ARBA00023163"/>
    </source>
</evidence>
<organism evidence="6 7">
    <name type="scientific">Tortispora caseinolytica NRRL Y-17796</name>
    <dbReference type="NCBI Taxonomy" id="767744"/>
    <lineage>
        <taxon>Eukaryota</taxon>
        <taxon>Fungi</taxon>
        <taxon>Dikarya</taxon>
        <taxon>Ascomycota</taxon>
        <taxon>Saccharomycotina</taxon>
        <taxon>Trigonopsidomycetes</taxon>
        <taxon>Trigonopsidales</taxon>
        <taxon>Trigonopsidaceae</taxon>
        <taxon>Tortispora</taxon>
    </lineage>
</organism>
<protein>
    <recommendedName>
        <fullName evidence="8">Transcription initiation factor TFIID subunit 9</fullName>
    </recommendedName>
</protein>
<dbReference type="GO" id="GO:0003682">
    <property type="term" value="F:chromatin binding"/>
    <property type="evidence" value="ECO:0007669"/>
    <property type="project" value="EnsemblFungi"/>
</dbReference>
<evidence type="ECO:0000256" key="1">
    <source>
        <dbReference type="ARBA" id="ARBA00004123"/>
    </source>
</evidence>
<dbReference type="InterPro" id="IPR003162">
    <property type="entry name" value="TFIID-31"/>
</dbReference>
<dbReference type="GO" id="GO:0006325">
    <property type="term" value="P:chromatin organization"/>
    <property type="evidence" value="ECO:0007669"/>
    <property type="project" value="EnsemblFungi"/>
</dbReference>
<dbReference type="GO" id="GO:0016251">
    <property type="term" value="F:RNA polymerase II general transcription initiation factor activity"/>
    <property type="evidence" value="ECO:0007669"/>
    <property type="project" value="TreeGrafter"/>
</dbReference>
<evidence type="ECO:0000313" key="6">
    <source>
        <dbReference type="EMBL" id="ODV88897.1"/>
    </source>
</evidence>
<dbReference type="CDD" id="cd07979">
    <property type="entry name" value="HFD_TAF9"/>
    <property type="match status" value="1"/>
</dbReference>
<dbReference type="Proteomes" id="UP000095023">
    <property type="component" value="Unassembled WGS sequence"/>
</dbReference>
<dbReference type="GO" id="GO:0046982">
    <property type="term" value="F:protein heterodimerization activity"/>
    <property type="evidence" value="ECO:0007669"/>
    <property type="project" value="InterPro"/>
</dbReference>
<dbReference type="SUPFAM" id="SSF47113">
    <property type="entry name" value="Histone-fold"/>
    <property type="match status" value="1"/>
</dbReference>
<evidence type="ECO:0008006" key="8">
    <source>
        <dbReference type="Google" id="ProtNLM"/>
    </source>
</evidence>
<dbReference type="EMBL" id="KV453843">
    <property type="protein sequence ID" value="ODV88897.1"/>
    <property type="molecule type" value="Genomic_DNA"/>
</dbReference>
<dbReference type="GO" id="GO:0003713">
    <property type="term" value="F:transcription coactivator activity"/>
    <property type="evidence" value="ECO:0007669"/>
    <property type="project" value="TreeGrafter"/>
</dbReference>
<evidence type="ECO:0000256" key="3">
    <source>
        <dbReference type="ARBA" id="ARBA00023015"/>
    </source>
</evidence>
<dbReference type="GO" id="GO:0051123">
    <property type="term" value="P:RNA polymerase II preinitiation complex assembly"/>
    <property type="evidence" value="ECO:0007669"/>
    <property type="project" value="EnsemblFungi"/>
</dbReference>
<dbReference type="GO" id="GO:0046695">
    <property type="term" value="C:SLIK (SAGA-like) complex"/>
    <property type="evidence" value="ECO:0007669"/>
    <property type="project" value="EnsemblFungi"/>
</dbReference>
<keyword evidence="3" id="KW-0805">Transcription regulation</keyword>
<dbReference type="InterPro" id="IPR009072">
    <property type="entry name" value="Histone-fold"/>
</dbReference>
<keyword evidence="5" id="KW-0539">Nucleus</keyword>
<dbReference type="InterPro" id="IPR051431">
    <property type="entry name" value="TFIID_subunit_9"/>
</dbReference>
<dbReference type="GO" id="GO:0005669">
    <property type="term" value="C:transcription factor TFIID complex"/>
    <property type="evidence" value="ECO:0007669"/>
    <property type="project" value="EnsemblFungi"/>
</dbReference>
<reference evidence="7" key="1">
    <citation type="submission" date="2016-02" db="EMBL/GenBank/DDBJ databases">
        <title>Comparative genomics of biotechnologically important yeasts.</title>
        <authorList>
            <consortium name="DOE Joint Genome Institute"/>
            <person name="Riley R."/>
            <person name="Haridas S."/>
            <person name="Wolfe K.H."/>
            <person name="Lopes M.R."/>
            <person name="Hittinger C.T."/>
            <person name="Goker M."/>
            <person name="Salamov A."/>
            <person name="Wisecaver J."/>
            <person name="Long T.M."/>
            <person name="Aerts A.L."/>
            <person name="Barry K."/>
            <person name="Choi C."/>
            <person name="Clum A."/>
            <person name="Coughlan A.Y."/>
            <person name="Deshpande S."/>
            <person name="Douglass A.P."/>
            <person name="Hanson S.J."/>
            <person name="Klenk H.-P."/>
            <person name="Labutti K."/>
            <person name="Lapidus A."/>
            <person name="Lindquist E."/>
            <person name="Lipzen A."/>
            <person name="Meier-Kolthoff J.P."/>
            <person name="Ohm R.A."/>
            <person name="Otillar R.P."/>
            <person name="Pangilinan J."/>
            <person name="Peng Y."/>
            <person name="Rokas A."/>
            <person name="Rosa C.A."/>
            <person name="Scheuner C."/>
            <person name="Sibirny A.A."/>
            <person name="Slot J.C."/>
            <person name="Stielow J.B."/>
            <person name="Sun H."/>
            <person name="Kurtzman C.P."/>
            <person name="Blackwell M."/>
            <person name="Jeffries T.W."/>
            <person name="Grigoriev I.V."/>
        </authorList>
    </citation>
    <scope>NUCLEOTIDE SEQUENCE [LARGE SCALE GENOMIC DNA]</scope>
    <source>
        <strain evidence="7">NRRL Y-17796</strain>
    </source>
</reference>
<dbReference type="AlphaFoldDB" id="A0A1E4TAU6"/>
<dbReference type="GO" id="GO:0000124">
    <property type="term" value="C:SAGA complex"/>
    <property type="evidence" value="ECO:0007669"/>
    <property type="project" value="EnsemblFungi"/>
</dbReference>
<evidence type="ECO:0000256" key="5">
    <source>
        <dbReference type="ARBA" id="ARBA00023242"/>
    </source>
</evidence>
<keyword evidence="4" id="KW-0804">Transcription</keyword>
<dbReference type="Pfam" id="PF02291">
    <property type="entry name" value="TFIID-31kDa"/>
    <property type="match status" value="1"/>
</dbReference>
<dbReference type="GO" id="GO:0045944">
    <property type="term" value="P:positive regulation of transcription by RNA polymerase II"/>
    <property type="evidence" value="ECO:0007669"/>
    <property type="project" value="EnsemblFungi"/>
</dbReference>
<evidence type="ECO:0000256" key="2">
    <source>
        <dbReference type="ARBA" id="ARBA00007646"/>
    </source>
</evidence>
<evidence type="ECO:0000313" key="7">
    <source>
        <dbReference type="Proteomes" id="UP000095023"/>
    </source>
</evidence>
<keyword evidence="7" id="KW-1185">Reference proteome</keyword>
<comment type="subcellular location">
    <subcellularLocation>
        <location evidence="1">Nucleus</location>
    </subcellularLocation>
</comment>
<comment type="similarity">
    <text evidence="2">Belongs to the TAF9 family.</text>
</comment>
<proteinExistence type="inferred from homology"/>
<dbReference type="PANTHER" id="PTHR48068">
    <property type="entry name" value="TAF9 RNA POLYMERASE II, TATA BOX-BINDING PROTEIN (TBP)-ASSOCIATED FACTOR"/>
    <property type="match status" value="1"/>
</dbReference>
<sequence length="137" mass="15885">MDQVDNEEVRPQDARLLHLIFASAGVNEYEERVPLQLMDFAYRYTYSVLQDALVYAEHAHNSNNVTTEDIRLAVAARTNHEFRPAPPKELLMQLAQERNSRPLPVVQAGYGLRLPPEKYCLTGREWEVEEDEKKEDD</sequence>
<accession>A0A1E4TAU6</accession>
<dbReference type="PANTHER" id="PTHR48068:SF4">
    <property type="entry name" value="TATA-BOX BINDING PROTEIN ASSOCIATED FACTOR 9"/>
    <property type="match status" value="1"/>
</dbReference>
<dbReference type="GO" id="GO:0042802">
    <property type="term" value="F:identical protein binding"/>
    <property type="evidence" value="ECO:0007669"/>
    <property type="project" value="EnsemblFungi"/>
</dbReference>
<dbReference type="Gene3D" id="1.10.20.10">
    <property type="entry name" value="Histone, subunit A"/>
    <property type="match status" value="1"/>
</dbReference>
<dbReference type="OrthoDB" id="341924at2759"/>
<gene>
    <name evidence="6" type="ORF">CANCADRAFT_130629</name>
</gene>